<evidence type="ECO:0000313" key="3">
    <source>
        <dbReference type="Proteomes" id="UP000266691"/>
    </source>
</evidence>
<reference evidence="2 4" key="2">
    <citation type="submission" date="2019-07" db="EMBL/GenBank/DDBJ databases">
        <title>Draft genome of two Muricauda strains isolated from deep sea.</title>
        <authorList>
            <person name="Sun C."/>
        </authorList>
    </citation>
    <scope>NUCLEOTIDE SEQUENCE [LARGE SCALE GENOMIC DNA]</scope>
    <source>
        <strain evidence="2 4">72</strain>
    </source>
</reference>
<gene>
    <name evidence="1" type="ORF">D2V05_01815</name>
    <name evidence="2" type="ORF">FQ017_01800</name>
</gene>
<dbReference type="EMBL" id="QXFI01000009">
    <property type="protein sequence ID" value="RIV46720.1"/>
    <property type="molecule type" value="Genomic_DNA"/>
</dbReference>
<dbReference type="Proteomes" id="UP000321621">
    <property type="component" value="Unassembled WGS sequence"/>
</dbReference>
<dbReference type="RefSeq" id="WP_119645889.1">
    <property type="nucleotide sequence ID" value="NZ_QXFI01000009.1"/>
</dbReference>
<dbReference type="Proteomes" id="UP000266691">
    <property type="component" value="Unassembled WGS sequence"/>
</dbReference>
<protein>
    <submittedName>
        <fullName evidence="1">Uncharacterized protein</fullName>
    </submittedName>
</protein>
<reference evidence="1 3" key="1">
    <citation type="submission" date="2018-08" db="EMBL/GenBank/DDBJ databases">
        <title>Proposal of Muricauda 72 sp.nov. and Muricauda NH166 sp.nov., isolated from seawater.</title>
        <authorList>
            <person name="Cheng H."/>
            <person name="Wu Y.-H."/>
            <person name="Guo L.-L."/>
            <person name="Xu X.-W."/>
        </authorList>
    </citation>
    <scope>NUCLEOTIDE SEQUENCE [LARGE SCALE GENOMIC DNA]</scope>
    <source>
        <strain evidence="1 3">72</strain>
    </source>
</reference>
<evidence type="ECO:0000313" key="1">
    <source>
        <dbReference type="EMBL" id="RIV46720.1"/>
    </source>
</evidence>
<name>A0A3A1NKZ5_9FLAO</name>
<evidence type="ECO:0000313" key="4">
    <source>
        <dbReference type="Proteomes" id="UP000321621"/>
    </source>
</evidence>
<accession>A0A3A1NKZ5</accession>
<organism evidence="1 3">
    <name type="scientific">Flagellimonas pelagia</name>
    <dbReference type="NCBI Taxonomy" id="2306998"/>
    <lineage>
        <taxon>Bacteria</taxon>
        <taxon>Pseudomonadati</taxon>
        <taxon>Bacteroidota</taxon>
        <taxon>Flavobacteriia</taxon>
        <taxon>Flavobacteriales</taxon>
        <taxon>Flavobacteriaceae</taxon>
        <taxon>Flagellimonas</taxon>
    </lineage>
</organism>
<keyword evidence="4" id="KW-1185">Reference proteome</keyword>
<dbReference type="AlphaFoldDB" id="A0A3A1NKZ5"/>
<dbReference type="EMBL" id="VNWK01000009">
    <property type="protein sequence ID" value="TXJ99606.1"/>
    <property type="molecule type" value="Genomic_DNA"/>
</dbReference>
<evidence type="ECO:0000313" key="2">
    <source>
        <dbReference type="EMBL" id="TXJ99606.1"/>
    </source>
</evidence>
<dbReference type="OrthoDB" id="1435294at2"/>
<comment type="caution">
    <text evidence="1">The sequence shown here is derived from an EMBL/GenBank/DDBJ whole genome shotgun (WGS) entry which is preliminary data.</text>
</comment>
<sequence length="207" mass="23166">MKNLNITSILLFGILFNSCGEKTKEIKDAVSETQEIVKTTSKEAIEAPKTLNHLETLTKMTPISDDAIKAWMPEELLGMPREFFNSGLMSQFGVSSAAATFKQKANAYINIKFVDGAGEKGVTAIGPFFMTKSMEVNRESASGYEKTVEQDGIKASERYTKSNEKYRITFLYKERLGITIESENLDREIVWKAIDDFDFDALLASSK</sequence>
<proteinExistence type="predicted"/>